<keyword evidence="4" id="KW-0378">Hydrolase</keyword>
<evidence type="ECO:0000256" key="3">
    <source>
        <dbReference type="ARBA" id="ARBA00022759"/>
    </source>
</evidence>
<dbReference type="NCBIfam" id="TIGR01573">
    <property type="entry name" value="cas2"/>
    <property type="match status" value="1"/>
</dbReference>
<evidence type="ECO:0000256" key="1">
    <source>
        <dbReference type="ARBA" id="ARBA00022722"/>
    </source>
</evidence>
<dbReference type="Gene3D" id="3.30.70.2650">
    <property type="match status" value="1"/>
</dbReference>
<reference evidence="8 9" key="1">
    <citation type="journal article" date="2015" name="Nature">
        <title>rRNA introns, odd ribosomes, and small enigmatic genomes across a large radiation of phyla.</title>
        <authorList>
            <person name="Brown C.T."/>
            <person name="Hug L.A."/>
            <person name="Thomas B.C."/>
            <person name="Sharon I."/>
            <person name="Castelle C.J."/>
            <person name="Singh A."/>
            <person name="Wilkins M.J."/>
            <person name="Williams K.H."/>
            <person name="Banfield J.F."/>
        </authorList>
    </citation>
    <scope>NUCLEOTIDE SEQUENCE [LARGE SCALE GENOMIC DNA]</scope>
</reference>
<keyword evidence="6" id="KW-0051">Antiviral defense</keyword>
<evidence type="ECO:0000313" key="9">
    <source>
        <dbReference type="Proteomes" id="UP000034508"/>
    </source>
</evidence>
<name>A0A0G0FKJ7_9BACT</name>
<protein>
    <submittedName>
        <fullName evidence="8">Repressor in ring oxydation complex/ phenylacetic acid degradation pathway related protein (PaaX)</fullName>
    </submittedName>
</protein>
<evidence type="ECO:0000256" key="2">
    <source>
        <dbReference type="ARBA" id="ARBA00022723"/>
    </source>
</evidence>
<organism evidence="8 9">
    <name type="scientific">Berkelbacteria bacterium GW2011_GWA1_36_9</name>
    <dbReference type="NCBI Taxonomy" id="1618331"/>
    <lineage>
        <taxon>Bacteria</taxon>
        <taxon>Candidatus Berkelbacteria</taxon>
    </lineage>
</organism>
<dbReference type="AlphaFoldDB" id="A0A0G0FKJ7"/>
<dbReference type="PANTHER" id="PTHR30319">
    <property type="entry name" value="PHENYLACETIC ACID REGULATOR-RELATED TRANSCRIPTIONAL REPRESSOR"/>
    <property type="match status" value="1"/>
</dbReference>
<evidence type="ECO:0000313" key="8">
    <source>
        <dbReference type="EMBL" id="KKQ18242.1"/>
    </source>
</evidence>
<evidence type="ECO:0000256" key="4">
    <source>
        <dbReference type="ARBA" id="ARBA00022801"/>
    </source>
</evidence>
<sequence>MSLSPMQEIFILLEDEKEVPLFRLDRWGRKTRGVLAKLKKLGWAEKIDPPAGADTEICYKITTKGEKEFDNVLKPLKVIGTWDGRWRLVIFNIPENKRDVRDRLRRALNKLGLGILQASVWISPNDIKNEIDEIGKRLKIEDSLKYFEVTRNKSIDKTIIEKSWNLPEITDLYRKFNLEFGQVMRIIDKTSKSNFSIKKLIYEYALILQKDPILPWEFREKDALRKISHENYMKLKKQIS</sequence>
<accession>A0A0G0FKJ7</accession>
<evidence type="ECO:0000259" key="7">
    <source>
        <dbReference type="Pfam" id="PF20803"/>
    </source>
</evidence>
<gene>
    <name evidence="8" type="ORF">US31_C0007G0048</name>
</gene>
<evidence type="ECO:0000256" key="6">
    <source>
        <dbReference type="ARBA" id="ARBA00023118"/>
    </source>
</evidence>
<dbReference type="PANTHER" id="PTHR30319:SF1">
    <property type="entry name" value="TRANSCRIPTIONAL REPRESSOR PAAX"/>
    <property type="match status" value="1"/>
</dbReference>
<keyword evidence="2" id="KW-0479">Metal-binding</keyword>
<comment type="caution">
    <text evidence="8">The sequence shown here is derived from an EMBL/GenBank/DDBJ whole genome shotgun (WGS) entry which is preliminary data.</text>
</comment>
<dbReference type="Pfam" id="PF20803">
    <property type="entry name" value="PaaX_M"/>
    <property type="match status" value="1"/>
</dbReference>
<dbReference type="InterPro" id="IPR048846">
    <property type="entry name" value="PaaX-like_central"/>
</dbReference>
<evidence type="ECO:0000256" key="5">
    <source>
        <dbReference type="ARBA" id="ARBA00022842"/>
    </source>
</evidence>
<dbReference type="GO" id="GO:0043571">
    <property type="term" value="P:maintenance of CRISPR repeat elements"/>
    <property type="evidence" value="ECO:0007669"/>
    <property type="project" value="InterPro"/>
</dbReference>
<dbReference type="GO" id="GO:0006351">
    <property type="term" value="P:DNA-templated transcription"/>
    <property type="evidence" value="ECO:0007669"/>
    <property type="project" value="TreeGrafter"/>
</dbReference>
<dbReference type="GO" id="GO:0004521">
    <property type="term" value="F:RNA endonuclease activity"/>
    <property type="evidence" value="ECO:0007669"/>
    <property type="project" value="InterPro"/>
</dbReference>
<feature type="domain" description="Transcriptional repressor PaaX-like central Cas2-like" evidence="7">
    <location>
        <begin position="81"/>
        <end position="154"/>
    </location>
</feature>
<dbReference type="EMBL" id="LBSM01000007">
    <property type="protein sequence ID" value="KKQ18242.1"/>
    <property type="molecule type" value="Genomic_DNA"/>
</dbReference>
<keyword evidence="1" id="KW-0540">Nuclease</keyword>
<keyword evidence="5" id="KW-0460">Magnesium</keyword>
<proteinExistence type="predicted"/>
<dbReference type="InterPro" id="IPR021127">
    <property type="entry name" value="CRISPR_associated_Cas2"/>
</dbReference>
<dbReference type="Proteomes" id="UP000034508">
    <property type="component" value="Unassembled WGS sequence"/>
</dbReference>
<keyword evidence="3" id="KW-0255">Endonuclease</keyword>